<gene>
    <name evidence="2" type="ORF">QP029_05120</name>
</gene>
<proteinExistence type="predicted"/>
<dbReference type="PANTHER" id="PTHR35007">
    <property type="entry name" value="INTEGRAL MEMBRANE PROTEIN-RELATED"/>
    <property type="match status" value="1"/>
</dbReference>
<organism evidence="2 3">
    <name type="scientific">Corynebacterium suedekumii</name>
    <dbReference type="NCBI Taxonomy" id="3049801"/>
    <lineage>
        <taxon>Bacteria</taxon>
        <taxon>Bacillati</taxon>
        <taxon>Actinomycetota</taxon>
        <taxon>Actinomycetes</taxon>
        <taxon>Mycobacteriales</taxon>
        <taxon>Corynebacteriaceae</taxon>
        <taxon>Corynebacterium</taxon>
    </lineage>
</organism>
<dbReference type="Proteomes" id="UP001238805">
    <property type="component" value="Chromosome"/>
</dbReference>
<evidence type="ECO:0000313" key="2">
    <source>
        <dbReference type="EMBL" id="WIM71171.1"/>
    </source>
</evidence>
<evidence type="ECO:0000256" key="1">
    <source>
        <dbReference type="SAM" id="Phobius"/>
    </source>
</evidence>
<keyword evidence="1" id="KW-0472">Membrane</keyword>
<evidence type="ECO:0000313" key="3">
    <source>
        <dbReference type="Proteomes" id="UP001238805"/>
    </source>
</evidence>
<keyword evidence="3" id="KW-1185">Reference proteome</keyword>
<dbReference type="PANTHER" id="PTHR35007:SF4">
    <property type="entry name" value="CONSERVED TRANSMEMBRANE PROTEIN-RELATED"/>
    <property type="match status" value="1"/>
</dbReference>
<dbReference type="RefSeq" id="WP_284875744.1">
    <property type="nucleotide sequence ID" value="NZ_CP126970.1"/>
</dbReference>
<protein>
    <submittedName>
        <fullName evidence="2">Type II secretion protein F</fullName>
    </submittedName>
</protein>
<keyword evidence="1" id="KW-0812">Transmembrane</keyword>
<name>A0ABY8VND9_9CORY</name>
<sequence>MTALLLAAACVVTAAPSPRTRLLPPAAMQWTRWLIPFSVGAGLTVFLLLGRLSVAVATLTAGLTLVWTVRDTRQRARTRRREAATVTFLGHLIGELQAGSPTGQALTRAVAEIPDSAPPELSRTLRLLAADPRAIRDDPGPPELATLRSLWELADRRGLPLVPLMQQARAGIDARVRHRGATTATLQGPQATAVILTLLPVAGVGMGTAMGADPLGFLFGGGLGGILLVAGVGLASAGFAWSRHIITKAAP</sequence>
<accession>A0ABY8VND9</accession>
<reference evidence="2 3" key="1">
    <citation type="submission" date="2023-05" db="EMBL/GenBank/DDBJ databases">
        <title>Corynebacterium suedekumii sp. nov. and Corynebacterium breve sp. nov. isolated from raw cow's milk.</title>
        <authorList>
            <person name="Baer M.K."/>
            <person name="Mehl L."/>
            <person name="Hellmuth R."/>
            <person name="Marke G."/>
            <person name="Lipski A."/>
        </authorList>
    </citation>
    <scope>NUCLEOTIDE SEQUENCE [LARGE SCALE GENOMIC DNA]</scope>
    <source>
        <strain evidence="2 3">LM112</strain>
    </source>
</reference>
<keyword evidence="1" id="KW-1133">Transmembrane helix</keyword>
<feature type="transmembrane region" description="Helical" evidence="1">
    <location>
        <begin position="38"/>
        <end position="69"/>
    </location>
</feature>
<dbReference type="EMBL" id="CP126970">
    <property type="protein sequence ID" value="WIM71171.1"/>
    <property type="molecule type" value="Genomic_DNA"/>
</dbReference>
<feature type="transmembrane region" description="Helical" evidence="1">
    <location>
        <begin position="218"/>
        <end position="241"/>
    </location>
</feature>
<feature type="transmembrane region" description="Helical" evidence="1">
    <location>
        <begin position="193"/>
        <end position="212"/>
    </location>
</feature>